<proteinExistence type="predicted"/>
<name>A0ABS7MAJ7_9SPHN</name>
<accession>A0ABS7MAJ7</accession>
<dbReference type="EMBL" id="JAILXK010000001">
    <property type="protein sequence ID" value="MBY4636045.1"/>
    <property type="molecule type" value="Genomic_DNA"/>
</dbReference>
<comment type="caution">
    <text evidence="1">The sequence shown here is derived from an EMBL/GenBank/DDBJ whole genome shotgun (WGS) entry which is preliminary data.</text>
</comment>
<organism evidence="1 2">
    <name type="scientific">Sphingopyxis jiangsuensis</name>
    <dbReference type="NCBI Taxonomy" id="2871171"/>
    <lineage>
        <taxon>Bacteria</taxon>
        <taxon>Pseudomonadati</taxon>
        <taxon>Pseudomonadota</taxon>
        <taxon>Alphaproteobacteria</taxon>
        <taxon>Sphingomonadales</taxon>
        <taxon>Sphingomonadaceae</taxon>
        <taxon>Sphingopyxis</taxon>
    </lineage>
</organism>
<gene>
    <name evidence="1" type="primary">traD</name>
    <name evidence="1" type="ORF">K5P26_02690</name>
</gene>
<evidence type="ECO:0000313" key="2">
    <source>
        <dbReference type="Proteomes" id="UP001166571"/>
    </source>
</evidence>
<dbReference type="Proteomes" id="UP001166571">
    <property type="component" value="Unassembled WGS sequence"/>
</dbReference>
<protein>
    <submittedName>
        <fullName evidence="1">Conjugal transfer protein TraD</fullName>
    </submittedName>
</protein>
<evidence type="ECO:0000313" key="1">
    <source>
        <dbReference type="EMBL" id="MBY4636045.1"/>
    </source>
</evidence>
<sequence length="44" mass="4856">MLGLLVEAAATWRGEAREQHLTHWRRLGKRAFAYGASANAISTS</sequence>
<keyword evidence="2" id="KW-1185">Reference proteome</keyword>
<reference evidence="1" key="1">
    <citation type="submission" date="2021-08" db="EMBL/GenBank/DDBJ databases">
        <title>Sphingopyxis panaciterrulae sp. nov., isolated from the surface water of the Yellow Sea.</title>
        <authorList>
            <person name="Gao Z."/>
            <person name="Zhang D."/>
            <person name="Zhang A."/>
        </authorList>
    </citation>
    <scope>NUCLEOTIDE SEQUENCE</scope>
    <source>
        <strain evidence="1">XHP0097</strain>
    </source>
</reference>